<dbReference type="InterPro" id="IPR044642">
    <property type="entry name" value="PTHR15588"/>
</dbReference>
<dbReference type="GO" id="GO:0071011">
    <property type="term" value="C:precatalytic spliceosome"/>
    <property type="evidence" value="ECO:0007669"/>
    <property type="project" value="TreeGrafter"/>
</dbReference>
<evidence type="ECO:0000313" key="4">
    <source>
        <dbReference type="EnsemblMetazoa" id="GPPI037380-PA"/>
    </source>
</evidence>
<dbReference type="PANTHER" id="PTHR15588">
    <property type="entry name" value="LSM1"/>
    <property type="match status" value="1"/>
</dbReference>
<dbReference type="GO" id="GO:0046540">
    <property type="term" value="C:U4/U6 x U5 tri-snRNP complex"/>
    <property type="evidence" value="ECO:0007669"/>
    <property type="project" value="TreeGrafter"/>
</dbReference>
<reference evidence="5" key="1">
    <citation type="submission" date="2015-01" db="EMBL/GenBank/DDBJ databases">
        <authorList>
            <person name="Aksoy S."/>
            <person name="Warren W."/>
            <person name="Wilson R.K."/>
        </authorList>
    </citation>
    <scope>NUCLEOTIDE SEQUENCE [LARGE SCALE GENOMIC DNA]</scope>
    <source>
        <strain evidence="5">IAEA</strain>
    </source>
</reference>
<keyword evidence="1" id="KW-0694">RNA-binding</keyword>
<keyword evidence="2" id="KW-0687">Ribonucleoprotein</keyword>
<dbReference type="GO" id="GO:0000398">
    <property type="term" value="P:mRNA splicing, via spliceosome"/>
    <property type="evidence" value="ECO:0007669"/>
    <property type="project" value="TreeGrafter"/>
</dbReference>
<dbReference type="PANTHER" id="PTHR15588:SF9">
    <property type="entry name" value="U6 SNRNA-ASSOCIATED SM-LIKE PROTEIN LSM8"/>
    <property type="match status" value="1"/>
</dbReference>
<keyword evidence="5" id="KW-1185">Reference proteome</keyword>
<evidence type="ECO:0000259" key="3">
    <source>
        <dbReference type="Pfam" id="PF01423"/>
    </source>
</evidence>
<feature type="domain" description="Sm" evidence="3">
    <location>
        <begin position="9"/>
        <end position="50"/>
    </location>
</feature>
<reference evidence="4" key="2">
    <citation type="submission" date="2020-05" db="UniProtKB">
        <authorList>
            <consortium name="EnsemblMetazoa"/>
        </authorList>
    </citation>
    <scope>IDENTIFICATION</scope>
    <source>
        <strain evidence="4">IAEA</strain>
    </source>
</reference>
<dbReference type="Proteomes" id="UP000092460">
    <property type="component" value="Unassembled WGS sequence"/>
</dbReference>
<proteinExistence type="predicted"/>
<dbReference type="STRING" id="67801.A0A1B0BQG2"/>
<dbReference type="Pfam" id="PF01423">
    <property type="entry name" value="LSM"/>
    <property type="match status" value="1"/>
</dbReference>
<name>A0A1B0BQG2_9MUSC</name>
<evidence type="ECO:0000256" key="2">
    <source>
        <dbReference type="ARBA" id="ARBA00023274"/>
    </source>
</evidence>
<dbReference type="EMBL" id="JXJN01018610">
    <property type="status" value="NOT_ANNOTATED_CDS"/>
    <property type="molecule type" value="Genomic_DNA"/>
</dbReference>
<accession>A0A1B0BQG2</accession>
<dbReference type="GO" id="GO:0005688">
    <property type="term" value="C:U6 snRNP"/>
    <property type="evidence" value="ECO:0007669"/>
    <property type="project" value="TreeGrafter"/>
</dbReference>
<dbReference type="InterPro" id="IPR001163">
    <property type="entry name" value="Sm_dom_euk/arc"/>
</dbReference>
<dbReference type="SUPFAM" id="SSF50182">
    <property type="entry name" value="Sm-like ribonucleoproteins"/>
    <property type="match status" value="1"/>
</dbReference>
<dbReference type="VEuPathDB" id="VectorBase:GPPI037380"/>
<sequence length="72" mass="8094">MLPPYTVSTDGRNFIGTLNGFVQTINIILDESHECVFSPKTGIEQIILGLHIARENNPWCNIFKSYLPDVDS</sequence>
<dbReference type="InterPro" id="IPR010920">
    <property type="entry name" value="LSM_dom_sf"/>
</dbReference>
<organism evidence="4 5">
    <name type="scientific">Glossina palpalis gambiensis</name>
    <dbReference type="NCBI Taxonomy" id="67801"/>
    <lineage>
        <taxon>Eukaryota</taxon>
        <taxon>Metazoa</taxon>
        <taxon>Ecdysozoa</taxon>
        <taxon>Arthropoda</taxon>
        <taxon>Hexapoda</taxon>
        <taxon>Insecta</taxon>
        <taxon>Pterygota</taxon>
        <taxon>Neoptera</taxon>
        <taxon>Endopterygota</taxon>
        <taxon>Diptera</taxon>
        <taxon>Brachycera</taxon>
        <taxon>Muscomorpha</taxon>
        <taxon>Hippoboscoidea</taxon>
        <taxon>Glossinidae</taxon>
        <taxon>Glossina</taxon>
    </lineage>
</organism>
<dbReference type="GO" id="GO:0003729">
    <property type="term" value="F:mRNA binding"/>
    <property type="evidence" value="ECO:0007669"/>
    <property type="project" value="TreeGrafter"/>
</dbReference>
<evidence type="ECO:0000313" key="5">
    <source>
        <dbReference type="Proteomes" id="UP000092460"/>
    </source>
</evidence>
<dbReference type="EnsemblMetazoa" id="GPPI037380-RA">
    <property type="protein sequence ID" value="GPPI037380-PA"/>
    <property type="gene ID" value="GPPI037380"/>
</dbReference>
<dbReference type="AlphaFoldDB" id="A0A1B0BQG2"/>
<protein>
    <recommendedName>
        <fullName evidence="3">Sm domain-containing protein</fullName>
    </recommendedName>
</protein>
<dbReference type="Gene3D" id="2.30.30.100">
    <property type="match status" value="1"/>
</dbReference>
<evidence type="ECO:0000256" key="1">
    <source>
        <dbReference type="ARBA" id="ARBA00022884"/>
    </source>
</evidence>